<keyword evidence="2" id="KW-1185">Reference proteome</keyword>
<evidence type="ECO:0000313" key="2">
    <source>
        <dbReference type="Proteomes" id="UP000010866"/>
    </source>
</evidence>
<gene>
    <name evidence="1" type="ordered locus">Metho_2428</name>
</gene>
<dbReference type="AlphaFoldDB" id="L0KZN2"/>
<protein>
    <submittedName>
        <fullName evidence="1">Uncharacterized protein</fullName>
    </submittedName>
</protein>
<dbReference type="OrthoDB" id="124219at2157"/>
<dbReference type="RefSeq" id="WP_015325736.1">
    <property type="nucleotide sequence ID" value="NC_019977.1"/>
</dbReference>
<dbReference type="KEGG" id="mhz:Metho_2428"/>
<organism evidence="1 2">
    <name type="scientific">Methanomethylovorans hollandica (strain DSM 15978 / NBRC 107637 / DMS1)</name>
    <dbReference type="NCBI Taxonomy" id="867904"/>
    <lineage>
        <taxon>Archaea</taxon>
        <taxon>Methanobacteriati</taxon>
        <taxon>Methanobacteriota</taxon>
        <taxon>Stenosarchaea group</taxon>
        <taxon>Methanomicrobia</taxon>
        <taxon>Methanosarcinales</taxon>
        <taxon>Methanosarcinaceae</taxon>
        <taxon>Methanomethylovorans</taxon>
    </lineage>
</organism>
<evidence type="ECO:0000313" key="1">
    <source>
        <dbReference type="EMBL" id="AGB50571.1"/>
    </source>
</evidence>
<dbReference type="Proteomes" id="UP000010866">
    <property type="component" value="Chromosome"/>
</dbReference>
<dbReference type="EMBL" id="CP003362">
    <property type="protein sequence ID" value="AGB50571.1"/>
    <property type="molecule type" value="Genomic_DNA"/>
</dbReference>
<sequence>MKDFEKLSPSEKLNVLQLQDIMLETVTKHYEKYGIFRRTIQVERPLSEIVAHMSKVSIDYSQKCVDYYVEHVAKKGKLRRD</sequence>
<proteinExistence type="predicted"/>
<dbReference type="GeneID" id="14408506"/>
<name>L0KZN2_METHD</name>
<accession>L0KZN2</accession>
<dbReference type="STRING" id="867904.Metho_2428"/>
<reference evidence="2" key="1">
    <citation type="submission" date="2012-02" db="EMBL/GenBank/DDBJ databases">
        <title>Complete sequence of chromosome of Methanomethylovorans hollandica DSM 15978.</title>
        <authorList>
            <person name="Lucas S."/>
            <person name="Copeland A."/>
            <person name="Lapidus A."/>
            <person name="Glavina del Rio T."/>
            <person name="Dalin E."/>
            <person name="Tice H."/>
            <person name="Bruce D."/>
            <person name="Goodwin L."/>
            <person name="Pitluck S."/>
            <person name="Peters L."/>
            <person name="Mikhailova N."/>
            <person name="Held B."/>
            <person name="Kyrpides N."/>
            <person name="Mavromatis K."/>
            <person name="Ivanova N."/>
            <person name="Brettin T."/>
            <person name="Detter J.C."/>
            <person name="Han C."/>
            <person name="Larimer F."/>
            <person name="Land M."/>
            <person name="Hauser L."/>
            <person name="Markowitz V."/>
            <person name="Cheng J.-F."/>
            <person name="Hugenholtz P."/>
            <person name="Woyke T."/>
            <person name="Wu D."/>
            <person name="Spring S."/>
            <person name="Schroeder M."/>
            <person name="Brambilla E."/>
            <person name="Klenk H.-P."/>
            <person name="Eisen J.A."/>
        </authorList>
    </citation>
    <scope>NUCLEOTIDE SEQUENCE [LARGE SCALE GENOMIC DNA]</scope>
    <source>
        <strain evidence="2">DSM 15978 / NBRC 107637 / DMS1</strain>
    </source>
</reference>
<dbReference type="HOGENOM" id="CLU_2565756_0_0_2"/>